<evidence type="ECO:0000256" key="1">
    <source>
        <dbReference type="ARBA" id="ARBA00022614"/>
    </source>
</evidence>
<keyword evidence="1" id="KW-0433">Leucine-rich repeat</keyword>
<dbReference type="Pfam" id="PF12799">
    <property type="entry name" value="LRR_4"/>
    <property type="match status" value="1"/>
</dbReference>
<protein>
    <submittedName>
        <fullName evidence="3">Uncharacterized protein</fullName>
    </submittedName>
</protein>
<dbReference type="PANTHER" id="PTHR46652">
    <property type="entry name" value="LEUCINE-RICH REPEAT AND IQ DOMAIN-CONTAINING PROTEIN 1-RELATED"/>
    <property type="match status" value="1"/>
</dbReference>
<evidence type="ECO:0000313" key="3">
    <source>
        <dbReference type="EMBL" id="GAF73160.1"/>
    </source>
</evidence>
<dbReference type="AlphaFoldDB" id="X0TAR9"/>
<proteinExistence type="predicted"/>
<keyword evidence="2" id="KW-0677">Repeat</keyword>
<dbReference type="Gene3D" id="3.80.10.10">
    <property type="entry name" value="Ribonuclease Inhibitor"/>
    <property type="match status" value="1"/>
</dbReference>
<dbReference type="InterPro" id="IPR050836">
    <property type="entry name" value="SDS22/Internalin_LRR"/>
</dbReference>
<organism evidence="3">
    <name type="scientific">marine sediment metagenome</name>
    <dbReference type="NCBI Taxonomy" id="412755"/>
    <lineage>
        <taxon>unclassified sequences</taxon>
        <taxon>metagenomes</taxon>
        <taxon>ecological metagenomes</taxon>
    </lineage>
</organism>
<dbReference type="SMART" id="SM00365">
    <property type="entry name" value="LRR_SD22"/>
    <property type="match status" value="2"/>
</dbReference>
<dbReference type="EMBL" id="BARS01000176">
    <property type="protein sequence ID" value="GAF73160.1"/>
    <property type="molecule type" value="Genomic_DNA"/>
</dbReference>
<dbReference type="PANTHER" id="PTHR46652:SF3">
    <property type="entry name" value="LEUCINE-RICH REPEAT-CONTAINING PROTEIN 9"/>
    <property type="match status" value="1"/>
</dbReference>
<dbReference type="PROSITE" id="PS51450">
    <property type="entry name" value="LRR"/>
    <property type="match status" value="2"/>
</dbReference>
<gene>
    <name evidence="3" type="ORF">S01H1_00499</name>
</gene>
<accession>X0TAR9</accession>
<dbReference type="InterPro" id="IPR032675">
    <property type="entry name" value="LRR_dom_sf"/>
</dbReference>
<evidence type="ECO:0000256" key="2">
    <source>
        <dbReference type="ARBA" id="ARBA00022737"/>
    </source>
</evidence>
<sequence length="86" mass="10039">LQDLSNLKRLDLYGNQIKVINGLEKLVKLEELNILNNPVEKIDNYESLKNLWTITISTEWLPNSEFSKFTSHFRPGRDGDYFPKVS</sequence>
<dbReference type="SUPFAM" id="SSF52058">
    <property type="entry name" value="L domain-like"/>
    <property type="match status" value="1"/>
</dbReference>
<comment type="caution">
    <text evidence="3">The sequence shown here is derived from an EMBL/GenBank/DDBJ whole genome shotgun (WGS) entry which is preliminary data.</text>
</comment>
<dbReference type="InterPro" id="IPR025875">
    <property type="entry name" value="Leu-rich_rpt_4"/>
</dbReference>
<feature type="non-terminal residue" evidence="3">
    <location>
        <position position="1"/>
    </location>
</feature>
<dbReference type="InterPro" id="IPR001611">
    <property type="entry name" value="Leu-rich_rpt"/>
</dbReference>
<name>X0TAR9_9ZZZZ</name>
<reference evidence="3" key="1">
    <citation type="journal article" date="2014" name="Front. Microbiol.">
        <title>High frequency of phylogenetically diverse reductive dehalogenase-homologous genes in deep subseafloor sedimentary metagenomes.</title>
        <authorList>
            <person name="Kawai M."/>
            <person name="Futagami T."/>
            <person name="Toyoda A."/>
            <person name="Takaki Y."/>
            <person name="Nishi S."/>
            <person name="Hori S."/>
            <person name="Arai W."/>
            <person name="Tsubouchi T."/>
            <person name="Morono Y."/>
            <person name="Uchiyama I."/>
            <person name="Ito T."/>
            <person name="Fujiyama A."/>
            <person name="Inagaki F."/>
            <person name="Takami H."/>
        </authorList>
    </citation>
    <scope>NUCLEOTIDE SEQUENCE</scope>
    <source>
        <strain evidence="3">Expedition CK06-06</strain>
    </source>
</reference>